<feature type="compositionally biased region" description="Acidic residues" evidence="2">
    <location>
        <begin position="88"/>
        <end position="98"/>
    </location>
</feature>
<feature type="compositionally biased region" description="Polar residues" evidence="2">
    <location>
        <begin position="100"/>
        <end position="112"/>
    </location>
</feature>
<comment type="subunit">
    <text evidence="1">Component of the NuA4 histone acetyltransferase complex.</text>
</comment>
<evidence type="ECO:0000313" key="5">
    <source>
        <dbReference type="Proteomes" id="UP000226031"/>
    </source>
</evidence>
<sequence>MADRMVGVCPTPTRASWAEKLHCNIQWPGLPGDIAPTPNGPATPEEPPQHVEDLQPKGSPPISTGPPFAADSHPRHRVFLWNYDNSLEEEELPPEAEAETQSSMQAEASTQTNICPAHRATSATDRIVPQLYRLMKKSTEFPTESIPDSQRREQLGYLIRMQHNFPHHYLCDACCKYHLSASIPAGRFTTTGNCPDPTAACSLPMPFAKVKQIMDAHRRNKKTTAERLLLLQEHDSLFPSHSHSHPHFRFRFRPPFANGTMATRSAKLTIVNDELRLRIVYRYRLTNNNNPRQRPYPRSICPHICGSDIRDFIAKADSDGMSIACTTCETEVCVKFTTFTSLGYVLYQGSTTVWYNMGSGMSMSDKQWGRLTSLGPGDEREEEKFVEISTPPHWAIHPVLSIAQLEPSPPPDPYNRPHNDHPPPLAEDANSAKFEVDQILDRRIRKRRGRNITDYLTRWAAYGPEYDVWAQQEDINCDDLINDYNQVHSPMRDPPVINKPKRGRRYLDSVTHSVVLIPCQVIKQ</sequence>
<name>A0A2B7ZD29_9EURO</name>
<evidence type="ECO:0000313" key="4">
    <source>
        <dbReference type="EMBL" id="PGH31281.1"/>
    </source>
</evidence>
<dbReference type="PROSITE" id="PS50013">
    <property type="entry name" value="CHROMO_2"/>
    <property type="match status" value="1"/>
</dbReference>
<accession>A0A2B7ZD29</accession>
<dbReference type="InterPro" id="IPR016197">
    <property type="entry name" value="Chromo-like_dom_sf"/>
</dbReference>
<dbReference type="VEuPathDB" id="FungiDB:EMCG_03111"/>
<feature type="region of interest" description="Disordered" evidence="2">
    <location>
        <begin position="405"/>
        <end position="432"/>
    </location>
</feature>
<organism evidence="4 5">
    <name type="scientific">[Emmonsia] crescens</name>
    <dbReference type="NCBI Taxonomy" id="73230"/>
    <lineage>
        <taxon>Eukaryota</taxon>
        <taxon>Fungi</taxon>
        <taxon>Dikarya</taxon>
        <taxon>Ascomycota</taxon>
        <taxon>Pezizomycotina</taxon>
        <taxon>Eurotiomycetes</taxon>
        <taxon>Eurotiomycetidae</taxon>
        <taxon>Onygenales</taxon>
        <taxon>Ajellomycetaceae</taxon>
        <taxon>Emergomyces</taxon>
    </lineage>
</organism>
<evidence type="ECO:0000256" key="1">
    <source>
        <dbReference type="ARBA" id="ARBA00011353"/>
    </source>
</evidence>
<dbReference type="EMBL" id="PDND01000133">
    <property type="protein sequence ID" value="PGH31281.1"/>
    <property type="molecule type" value="Genomic_DNA"/>
</dbReference>
<gene>
    <name evidence="4" type="ORF">GX50_05926</name>
</gene>
<feature type="region of interest" description="Disordered" evidence="2">
    <location>
        <begin position="28"/>
        <end position="71"/>
    </location>
</feature>
<keyword evidence="5" id="KW-1185">Reference proteome</keyword>
<dbReference type="InterPro" id="IPR000953">
    <property type="entry name" value="Chromo/chromo_shadow_dom"/>
</dbReference>
<comment type="caution">
    <text evidence="4">The sequence shown here is derived from an EMBL/GenBank/DDBJ whole genome shotgun (WGS) entry which is preliminary data.</text>
</comment>
<dbReference type="GO" id="GO:0006338">
    <property type="term" value="P:chromatin remodeling"/>
    <property type="evidence" value="ECO:0007669"/>
    <property type="project" value="UniProtKB-ARBA"/>
</dbReference>
<evidence type="ECO:0000259" key="3">
    <source>
        <dbReference type="PROSITE" id="PS50013"/>
    </source>
</evidence>
<protein>
    <recommendedName>
        <fullName evidence="3">Chromo domain-containing protein</fullName>
    </recommendedName>
</protein>
<feature type="domain" description="Chromo" evidence="3">
    <location>
        <begin position="434"/>
        <end position="496"/>
    </location>
</feature>
<proteinExistence type="predicted"/>
<dbReference type="STRING" id="73230.A0A2B7ZD29"/>
<dbReference type="SUPFAM" id="SSF54160">
    <property type="entry name" value="Chromo domain-like"/>
    <property type="match status" value="1"/>
</dbReference>
<evidence type="ECO:0000256" key="2">
    <source>
        <dbReference type="SAM" id="MobiDB-lite"/>
    </source>
</evidence>
<dbReference type="AlphaFoldDB" id="A0A2B7ZD29"/>
<feature type="region of interest" description="Disordered" evidence="2">
    <location>
        <begin position="88"/>
        <end position="112"/>
    </location>
</feature>
<reference evidence="4 5" key="1">
    <citation type="submission" date="2017-10" db="EMBL/GenBank/DDBJ databases">
        <title>Comparative genomics in systemic dimorphic fungi from Ajellomycetaceae.</title>
        <authorList>
            <person name="Munoz J.F."/>
            <person name="Mcewen J.G."/>
            <person name="Clay O.K."/>
            <person name="Cuomo C.A."/>
        </authorList>
    </citation>
    <scope>NUCLEOTIDE SEQUENCE [LARGE SCALE GENOMIC DNA]</scope>
    <source>
        <strain evidence="4 5">UAMH4076</strain>
    </source>
</reference>
<dbReference type="InterPro" id="IPR023780">
    <property type="entry name" value="Chromo_domain"/>
</dbReference>
<dbReference type="Gene3D" id="2.40.50.40">
    <property type="match status" value="1"/>
</dbReference>
<dbReference type="Pfam" id="PF00385">
    <property type="entry name" value="Chromo"/>
    <property type="match status" value="1"/>
</dbReference>
<dbReference type="Proteomes" id="UP000226031">
    <property type="component" value="Unassembled WGS sequence"/>
</dbReference>